<comment type="caution">
    <text evidence="1">The sequence shown here is derived from an EMBL/GenBank/DDBJ whole genome shotgun (WGS) entry which is preliminary data.</text>
</comment>
<name>A0A927CED9_9BACL</name>
<protein>
    <submittedName>
        <fullName evidence="1">Uncharacterized protein</fullName>
    </submittedName>
</protein>
<evidence type="ECO:0000313" key="2">
    <source>
        <dbReference type="Proteomes" id="UP000639396"/>
    </source>
</evidence>
<accession>A0A927CED9</accession>
<proteinExistence type="predicted"/>
<organism evidence="1 2">
    <name type="scientific">Paenibacillus oceani</name>
    <dbReference type="NCBI Taxonomy" id="2772510"/>
    <lineage>
        <taxon>Bacteria</taxon>
        <taxon>Bacillati</taxon>
        <taxon>Bacillota</taxon>
        <taxon>Bacilli</taxon>
        <taxon>Bacillales</taxon>
        <taxon>Paenibacillaceae</taxon>
        <taxon>Paenibacillus</taxon>
    </lineage>
</organism>
<evidence type="ECO:0000313" key="1">
    <source>
        <dbReference type="EMBL" id="MBD2865347.1"/>
    </source>
</evidence>
<dbReference type="EMBL" id="JACXJA010000041">
    <property type="protein sequence ID" value="MBD2865347.1"/>
    <property type="molecule type" value="Genomic_DNA"/>
</dbReference>
<sequence>METEKTVLRQEERKPTVIRLLQDGATMTEEEIQTLVQAPVKAKYPHLTVELQINTKSDEGL</sequence>
<reference evidence="1" key="1">
    <citation type="submission" date="2020-09" db="EMBL/GenBank/DDBJ databases">
        <title>A novel bacterium of genus Paenibacillus, isolated from South China Sea.</title>
        <authorList>
            <person name="Huang H."/>
            <person name="Mo K."/>
            <person name="Hu Y."/>
        </authorList>
    </citation>
    <scope>NUCLEOTIDE SEQUENCE</scope>
    <source>
        <strain evidence="1">IB182363</strain>
    </source>
</reference>
<dbReference type="RefSeq" id="WP_190930967.1">
    <property type="nucleotide sequence ID" value="NZ_JACXJA010000041.1"/>
</dbReference>
<dbReference type="AlphaFoldDB" id="A0A927CED9"/>
<keyword evidence="2" id="KW-1185">Reference proteome</keyword>
<gene>
    <name evidence="1" type="ORF">IDH45_25515</name>
</gene>
<dbReference type="Proteomes" id="UP000639396">
    <property type="component" value="Unassembled WGS sequence"/>
</dbReference>